<reference evidence="2 3" key="1">
    <citation type="submission" date="2011-09" db="EMBL/GenBank/DDBJ databases">
        <title>The Genome Sequence of Bacillus smithii 7_3_47FAA.</title>
        <authorList>
            <consortium name="The Broad Institute Genome Sequencing Platform"/>
            <person name="Earl A."/>
            <person name="Ward D."/>
            <person name="Feldgarden M."/>
            <person name="Gevers D."/>
            <person name="Daigneault M."/>
            <person name="Strauss J."/>
            <person name="Allen-Vercoe E."/>
            <person name="Young S.K."/>
            <person name="Zeng Q."/>
            <person name="Gargeya S."/>
            <person name="Fitzgerald M."/>
            <person name="Haas B."/>
            <person name="Abouelleil A."/>
            <person name="Alvarado L."/>
            <person name="Arachchi H.M."/>
            <person name="Berlin A."/>
            <person name="Brown A."/>
            <person name="Chapman S.B."/>
            <person name="Chen Z."/>
            <person name="Dunbar C."/>
            <person name="Freedman E."/>
            <person name="Gearin G."/>
            <person name="Goldberg J."/>
            <person name="Griggs A."/>
            <person name="Gujja S."/>
            <person name="Heiman D."/>
            <person name="Howarth C."/>
            <person name="Larson L."/>
            <person name="Lui A."/>
            <person name="MacDonald P.J.P."/>
            <person name="Montmayeur A."/>
            <person name="Murphy C."/>
            <person name="Neiman D."/>
            <person name="Pearson M."/>
            <person name="Priest M."/>
            <person name="Roberts A."/>
            <person name="Saif S."/>
            <person name="Shea T."/>
            <person name="Shenoy N."/>
            <person name="Sisk P."/>
            <person name="Stolte C."/>
            <person name="Sykes S."/>
            <person name="Wortman J."/>
            <person name="Nusbaum C."/>
            <person name="Birren B."/>
        </authorList>
    </citation>
    <scope>NUCLEOTIDE SEQUENCE [LARGE SCALE GENOMIC DNA]</scope>
    <source>
        <strain evidence="2 3">7_3_47FAA</strain>
    </source>
</reference>
<dbReference type="PATRIC" id="fig|665952.3.peg.371"/>
<protein>
    <submittedName>
        <fullName evidence="2">Uncharacterized protein</fullName>
    </submittedName>
</protein>
<name>G9QHH4_9BACI</name>
<evidence type="ECO:0000313" key="3">
    <source>
        <dbReference type="Proteomes" id="UP000011747"/>
    </source>
</evidence>
<organism evidence="2 3">
    <name type="scientific">Bacillus smithii 7_3_47FAA</name>
    <dbReference type="NCBI Taxonomy" id="665952"/>
    <lineage>
        <taxon>Bacteria</taxon>
        <taxon>Bacillati</taxon>
        <taxon>Bacillota</taxon>
        <taxon>Bacilli</taxon>
        <taxon>Bacillales</taxon>
        <taxon>Bacillaceae</taxon>
        <taxon>Bacillus</taxon>
    </lineage>
</organism>
<dbReference type="RefSeq" id="WP_003352645.1">
    <property type="nucleotide sequence ID" value="NZ_JH414740.1"/>
</dbReference>
<keyword evidence="3" id="KW-1185">Reference proteome</keyword>
<proteinExistence type="predicted"/>
<evidence type="ECO:0000256" key="1">
    <source>
        <dbReference type="SAM" id="MobiDB-lite"/>
    </source>
</evidence>
<comment type="caution">
    <text evidence="2">The sequence shown here is derived from an EMBL/GenBank/DDBJ whole genome shotgun (WGS) entry which is preliminary data.</text>
</comment>
<gene>
    <name evidence="2" type="ORF">HMPREF1015_01233</name>
</gene>
<dbReference type="EMBL" id="ACWF01000015">
    <property type="protein sequence ID" value="EHL79397.1"/>
    <property type="molecule type" value="Genomic_DNA"/>
</dbReference>
<dbReference type="HOGENOM" id="CLU_042766_0_0_9"/>
<evidence type="ECO:0000313" key="2">
    <source>
        <dbReference type="EMBL" id="EHL79397.1"/>
    </source>
</evidence>
<dbReference type="AlphaFoldDB" id="G9QHH4"/>
<accession>G9QHH4</accession>
<feature type="compositionally biased region" description="Basic and acidic residues" evidence="1">
    <location>
        <begin position="234"/>
        <end position="256"/>
    </location>
</feature>
<sequence>MADTFNMAADQVIGSAVNFINQTRIQKLKEELIRIFENETSSIRKQDQNFLDAMAEVKKIYDFLASDGHILGSPLTKHGEIAEKVEVHIRNAFDKLEGTHSTATFDGVGRTAPEDYRINGIKVQLKFINGINNNLAHVLKHLDQYPEFGRDGSLYQIPKDTYDAIQKILNGNPPAGLSRRTVEKIIEKVAEIEKRTGKSFSEVVKPSISKYSEVQKGVVKKTIKNYEKDLASKNEQKKAAIHKNADQSRQEAEQRGKSSVQEGIKAGLIGALMGGGLSIGLSIYKKYREGKSIFQFDENDWKDIGIDFAKGGIKGGVTGFSIYGLTNYTNMGAPMASAFVSTAFGVLKLSNDYNDGKINMDEFIVQGQIICAEAGIVALGAAAGQTLIPIPVIGSLIGSFATSTFMSLTKRYLTDSEREISAKLQEIYNEAINNIQTEYQKIVKAILQEYNRLGTITKMAFDFQCNAILRFEQSQKLANEYGVRTKRILTTVSEIDDYFLK</sequence>
<feature type="region of interest" description="Disordered" evidence="1">
    <location>
        <begin position="234"/>
        <end position="259"/>
    </location>
</feature>
<dbReference type="Proteomes" id="UP000011747">
    <property type="component" value="Unassembled WGS sequence"/>
</dbReference>